<dbReference type="RefSeq" id="WP_263052328.1">
    <property type="nucleotide sequence ID" value="NZ_CP106735.1"/>
</dbReference>
<evidence type="ECO:0000313" key="4">
    <source>
        <dbReference type="EMBL" id="UXX80598.1"/>
    </source>
</evidence>
<protein>
    <submittedName>
        <fullName evidence="4">Glycosyltransferase family 4 protein</fullName>
    </submittedName>
</protein>
<evidence type="ECO:0000259" key="2">
    <source>
        <dbReference type="Pfam" id="PF00534"/>
    </source>
</evidence>
<keyword evidence="1" id="KW-0808">Transferase</keyword>
<dbReference type="InterPro" id="IPR028098">
    <property type="entry name" value="Glyco_trans_4-like_N"/>
</dbReference>
<evidence type="ECO:0000259" key="3">
    <source>
        <dbReference type="Pfam" id="PF13439"/>
    </source>
</evidence>
<dbReference type="SUPFAM" id="SSF53756">
    <property type="entry name" value="UDP-Glycosyltransferase/glycogen phosphorylase"/>
    <property type="match status" value="1"/>
</dbReference>
<feature type="domain" description="Glycosyltransferase subfamily 4-like N-terminal" evidence="3">
    <location>
        <begin position="16"/>
        <end position="164"/>
    </location>
</feature>
<dbReference type="Gene3D" id="3.40.50.2000">
    <property type="entry name" value="Glycogen Phosphorylase B"/>
    <property type="match status" value="2"/>
</dbReference>
<dbReference type="EMBL" id="CP106735">
    <property type="protein sequence ID" value="UXX80598.1"/>
    <property type="molecule type" value="Genomic_DNA"/>
</dbReference>
<dbReference type="InterPro" id="IPR001296">
    <property type="entry name" value="Glyco_trans_1"/>
</dbReference>
<organism evidence="4 5">
    <name type="scientific">Reichenbachiella carrageenanivorans</name>
    <dbReference type="NCBI Taxonomy" id="2979869"/>
    <lineage>
        <taxon>Bacteria</taxon>
        <taxon>Pseudomonadati</taxon>
        <taxon>Bacteroidota</taxon>
        <taxon>Cytophagia</taxon>
        <taxon>Cytophagales</taxon>
        <taxon>Reichenbachiellaceae</taxon>
        <taxon>Reichenbachiella</taxon>
    </lineage>
</organism>
<dbReference type="Proteomes" id="UP001062165">
    <property type="component" value="Chromosome"/>
</dbReference>
<dbReference type="Pfam" id="PF13439">
    <property type="entry name" value="Glyco_transf_4"/>
    <property type="match status" value="1"/>
</dbReference>
<dbReference type="Pfam" id="PF00534">
    <property type="entry name" value="Glycos_transf_1"/>
    <property type="match status" value="1"/>
</dbReference>
<reference evidence="4" key="1">
    <citation type="submission" date="2022-10" db="EMBL/GenBank/DDBJ databases">
        <title>Comparative genomics and taxonomic characterization of three novel marine species of genus Reichenbachiella exhibiting antioxidant and polysaccharide degradation activities.</title>
        <authorList>
            <person name="Muhammad N."/>
            <person name="Lee Y.-J."/>
            <person name="Ko J."/>
            <person name="Kim S.-G."/>
        </authorList>
    </citation>
    <scope>NUCLEOTIDE SEQUENCE</scope>
    <source>
        <strain evidence="4">Wsw4-B4</strain>
    </source>
</reference>
<feature type="domain" description="Glycosyl transferase family 1" evidence="2">
    <location>
        <begin position="192"/>
        <end position="329"/>
    </location>
</feature>
<dbReference type="PANTHER" id="PTHR46401:SF2">
    <property type="entry name" value="GLYCOSYLTRANSFERASE WBBK-RELATED"/>
    <property type="match status" value="1"/>
</dbReference>
<keyword evidence="5" id="KW-1185">Reference proteome</keyword>
<dbReference type="PANTHER" id="PTHR46401">
    <property type="entry name" value="GLYCOSYLTRANSFERASE WBBK-RELATED"/>
    <property type="match status" value="1"/>
</dbReference>
<gene>
    <name evidence="4" type="ORF">N7E81_05735</name>
</gene>
<sequence length="353" mass="40394">MPLLVNSKFLSQHPITGVTRYAIEIAEQLSSIDPQVNFIANNDIKHHETAQLLNPNQVGRSEGITWEQVELPYFIRKKFKNDHLLLNLENLAPLLTRNIVVIHDIIWKTHNFHTKKNLAYYRSIMPLIIKRAQHIITVSEYSKNQILQHFKINDKKISVAGCAVPSILQKINLDAIHEDNSKKRPYILGPLNKNPLVLIKAFEKIKCSDEYDLILIGAKRIDINSELNQYLQKNKRIKLTGHITDKELAKLYSQATVFVYPSVIDGFGIPPIEAMHFGCPVICSNSASLPEVVGNAAFSFDPSNEMELTNYLNKVLDSEDLRNKLIQKGNYQKDQFSWEKSAKTIYNVMQSFQ</sequence>
<evidence type="ECO:0000256" key="1">
    <source>
        <dbReference type="ARBA" id="ARBA00022679"/>
    </source>
</evidence>
<name>A0ABY6D638_9BACT</name>
<accession>A0ABY6D638</accession>
<dbReference type="CDD" id="cd03809">
    <property type="entry name" value="GT4_MtfB-like"/>
    <property type="match status" value="1"/>
</dbReference>
<proteinExistence type="predicted"/>
<evidence type="ECO:0000313" key="5">
    <source>
        <dbReference type="Proteomes" id="UP001062165"/>
    </source>
</evidence>